<keyword evidence="1" id="KW-0472">Membrane</keyword>
<reference evidence="2 3" key="1">
    <citation type="journal article" date="2009" name="Stand. Genomic Sci.">
        <title>Complete genome sequence of Catenulispora acidiphila type strain (ID 139908).</title>
        <authorList>
            <person name="Copeland A."/>
            <person name="Lapidus A."/>
            <person name="Glavina Del Rio T."/>
            <person name="Nolan M."/>
            <person name="Lucas S."/>
            <person name="Chen F."/>
            <person name="Tice H."/>
            <person name="Cheng J.F."/>
            <person name="Bruce D."/>
            <person name="Goodwin L."/>
            <person name="Pitluck S."/>
            <person name="Mikhailova N."/>
            <person name="Pati A."/>
            <person name="Ivanova N."/>
            <person name="Mavromatis K."/>
            <person name="Chen A."/>
            <person name="Palaniappan K."/>
            <person name="Chain P."/>
            <person name="Land M."/>
            <person name="Hauser L."/>
            <person name="Chang Y.J."/>
            <person name="Jeffries C.D."/>
            <person name="Chertkov O."/>
            <person name="Brettin T."/>
            <person name="Detter J.C."/>
            <person name="Han C."/>
            <person name="Ali Z."/>
            <person name="Tindall B.J."/>
            <person name="Goker M."/>
            <person name="Bristow J."/>
            <person name="Eisen J.A."/>
            <person name="Markowitz V."/>
            <person name="Hugenholtz P."/>
            <person name="Kyrpides N.C."/>
            <person name="Klenk H.P."/>
        </authorList>
    </citation>
    <scope>NUCLEOTIDE SEQUENCE [LARGE SCALE GENOMIC DNA]</scope>
    <source>
        <strain evidence="3">DSM 44928 / JCM 14897 / NBRC 102108 / NRRL B-24433 / ID139908</strain>
    </source>
</reference>
<accession>C7Q1A1</accession>
<proteinExistence type="predicted"/>
<organism evidence="2 3">
    <name type="scientific">Catenulispora acidiphila (strain DSM 44928 / JCM 14897 / NBRC 102108 / NRRL B-24433 / ID139908)</name>
    <dbReference type="NCBI Taxonomy" id="479433"/>
    <lineage>
        <taxon>Bacteria</taxon>
        <taxon>Bacillati</taxon>
        <taxon>Actinomycetota</taxon>
        <taxon>Actinomycetes</taxon>
        <taxon>Catenulisporales</taxon>
        <taxon>Catenulisporaceae</taxon>
        <taxon>Catenulispora</taxon>
    </lineage>
</organism>
<dbReference type="Proteomes" id="UP000000851">
    <property type="component" value="Chromosome"/>
</dbReference>
<feature type="transmembrane region" description="Helical" evidence="1">
    <location>
        <begin position="30"/>
        <end position="51"/>
    </location>
</feature>
<dbReference type="RefSeq" id="WP_012787069.1">
    <property type="nucleotide sequence ID" value="NC_013131.1"/>
</dbReference>
<dbReference type="KEGG" id="cai:Caci_2867"/>
<dbReference type="InParanoid" id="C7Q1A1"/>
<evidence type="ECO:0000313" key="2">
    <source>
        <dbReference type="EMBL" id="ACU71776.1"/>
    </source>
</evidence>
<name>C7Q1A1_CATAD</name>
<keyword evidence="1" id="KW-0812">Transmembrane</keyword>
<dbReference type="HOGENOM" id="CLU_3041631_0_0_11"/>
<dbReference type="EMBL" id="CP001700">
    <property type="protein sequence ID" value="ACU71776.1"/>
    <property type="molecule type" value="Genomic_DNA"/>
</dbReference>
<protein>
    <submittedName>
        <fullName evidence="2">Uncharacterized protein</fullName>
    </submittedName>
</protein>
<keyword evidence="1" id="KW-1133">Transmembrane helix</keyword>
<gene>
    <name evidence="2" type="ordered locus">Caci_2867</name>
</gene>
<evidence type="ECO:0000256" key="1">
    <source>
        <dbReference type="SAM" id="Phobius"/>
    </source>
</evidence>
<sequence length="54" mass="5894">MFAILAAVAYLLGFIEQGSGSHTSAWFSPMAMLLIGSFFLVLHVAGVDRWIPRP</sequence>
<keyword evidence="3" id="KW-1185">Reference proteome</keyword>
<evidence type="ECO:0000313" key="3">
    <source>
        <dbReference type="Proteomes" id="UP000000851"/>
    </source>
</evidence>
<dbReference type="STRING" id="479433.Caci_2867"/>
<dbReference type="AlphaFoldDB" id="C7Q1A1"/>